<name>M2Y1W2_DOTSN</name>
<dbReference type="OrthoDB" id="3649979at2759"/>
<dbReference type="EMBL" id="KB446545">
    <property type="protein sequence ID" value="EME39294.1"/>
    <property type="molecule type" value="Genomic_DNA"/>
</dbReference>
<evidence type="ECO:0000313" key="1">
    <source>
        <dbReference type="EMBL" id="EME39294.1"/>
    </source>
</evidence>
<gene>
    <name evidence="1" type="ORF">DOTSEDRAFT_28463</name>
</gene>
<dbReference type="HOGENOM" id="CLU_1189894_0_0_1"/>
<evidence type="ECO:0000313" key="2">
    <source>
        <dbReference type="Proteomes" id="UP000016933"/>
    </source>
</evidence>
<organism evidence="1 2">
    <name type="scientific">Dothistroma septosporum (strain NZE10 / CBS 128990)</name>
    <name type="common">Red band needle blight fungus</name>
    <name type="synonym">Mycosphaerella pini</name>
    <dbReference type="NCBI Taxonomy" id="675120"/>
    <lineage>
        <taxon>Eukaryota</taxon>
        <taxon>Fungi</taxon>
        <taxon>Dikarya</taxon>
        <taxon>Ascomycota</taxon>
        <taxon>Pezizomycotina</taxon>
        <taxon>Dothideomycetes</taxon>
        <taxon>Dothideomycetidae</taxon>
        <taxon>Mycosphaerellales</taxon>
        <taxon>Mycosphaerellaceae</taxon>
        <taxon>Dothistroma</taxon>
    </lineage>
</organism>
<accession>M2Y1W2</accession>
<keyword evidence="2" id="KW-1185">Reference proteome</keyword>
<dbReference type="AlphaFoldDB" id="M2Y1W2"/>
<dbReference type="Proteomes" id="UP000016933">
    <property type="component" value="Unassembled WGS sequence"/>
</dbReference>
<sequence>MEGQKWYYDYEQGHGKILPLPVEIKCYDGIDRKVYSIGTSGCYTCVGIYVRLSDSECFMAHLAADLLDGEGDEVYQPNEGQGKRLRQALLGKLQAVPELTALVNAKDYQPRQGEIVVCSMLPDAVGGKTSAGKYLIDGLQEFFGNQTQAKWGTGFVMDHTARQTHWIDRKWKEEMGKDVVEAPEDADFEDTDEATPRDYRWFHQTEEVDDLRGRFEWHFVWKKGKWMTDVTEM</sequence>
<reference evidence="1 2" key="2">
    <citation type="journal article" date="2012" name="PLoS Pathog.">
        <title>Diverse lifestyles and strategies of plant pathogenesis encoded in the genomes of eighteen Dothideomycetes fungi.</title>
        <authorList>
            <person name="Ohm R.A."/>
            <person name="Feau N."/>
            <person name="Henrissat B."/>
            <person name="Schoch C.L."/>
            <person name="Horwitz B.A."/>
            <person name="Barry K.W."/>
            <person name="Condon B.J."/>
            <person name="Copeland A.C."/>
            <person name="Dhillon B."/>
            <person name="Glaser F."/>
            <person name="Hesse C.N."/>
            <person name="Kosti I."/>
            <person name="LaButti K."/>
            <person name="Lindquist E.A."/>
            <person name="Lucas S."/>
            <person name="Salamov A.A."/>
            <person name="Bradshaw R.E."/>
            <person name="Ciuffetti L."/>
            <person name="Hamelin R.C."/>
            <person name="Kema G.H.J."/>
            <person name="Lawrence C."/>
            <person name="Scott J.A."/>
            <person name="Spatafora J.W."/>
            <person name="Turgeon B.G."/>
            <person name="de Wit P.J.G.M."/>
            <person name="Zhong S."/>
            <person name="Goodwin S.B."/>
            <person name="Grigoriev I.V."/>
        </authorList>
    </citation>
    <scope>NUCLEOTIDE SEQUENCE [LARGE SCALE GENOMIC DNA]</scope>
    <source>
        <strain evidence="2">NZE10 / CBS 128990</strain>
    </source>
</reference>
<reference evidence="2" key="1">
    <citation type="journal article" date="2012" name="PLoS Genet.">
        <title>The genomes of the fungal plant pathogens Cladosporium fulvum and Dothistroma septosporum reveal adaptation to different hosts and lifestyles but also signatures of common ancestry.</title>
        <authorList>
            <person name="de Wit P.J.G.M."/>
            <person name="van der Burgt A."/>
            <person name="Oekmen B."/>
            <person name="Stergiopoulos I."/>
            <person name="Abd-Elsalam K.A."/>
            <person name="Aerts A.L."/>
            <person name="Bahkali A.H."/>
            <person name="Beenen H.G."/>
            <person name="Chettri P."/>
            <person name="Cox M.P."/>
            <person name="Datema E."/>
            <person name="de Vries R.P."/>
            <person name="Dhillon B."/>
            <person name="Ganley A.R."/>
            <person name="Griffiths S.A."/>
            <person name="Guo Y."/>
            <person name="Hamelin R.C."/>
            <person name="Henrissat B."/>
            <person name="Kabir M.S."/>
            <person name="Jashni M.K."/>
            <person name="Kema G."/>
            <person name="Klaubauf S."/>
            <person name="Lapidus A."/>
            <person name="Levasseur A."/>
            <person name="Lindquist E."/>
            <person name="Mehrabi R."/>
            <person name="Ohm R.A."/>
            <person name="Owen T.J."/>
            <person name="Salamov A."/>
            <person name="Schwelm A."/>
            <person name="Schijlen E."/>
            <person name="Sun H."/>
            <person name="van den Burg H.A."/>
            <person name="van Ham R.C.H.J."/>
            <person name="Zhang S."/>
            <person name="Goodwin S.B."/>
            <person name="Grigoriev I.V."/>
            <person name="Collemare J."/>
            <person name="Bradshaw R.E."/>
        </authorList>
    </citation>
    <scope>NUCLEOTIDE SEQUENCE [LARGE SCALE GENOMIC DNA]</scope>
    <source>
        <strain evidence="2">NZE10 / CBS 128990</strain>
    </source>
</reference>
<proteinExistence type="predicted"/>
<protein>
    <submittedName>
        <fullName evidence="1">Uncharacterized protein</fullName>
    </submittedName>
</protein>